<dbReference type="GO" id="GO:0009897">
    <property type="term" value="C:external side of plasma membrane"/>
    <property type="evidence" value="ECO:0007669"/>
    <property type="project" value="TreeGrafter"/>
</dbReference>
<evidence type="ECO:0000256" key="4">
    <source>
        <dbReference type="ARBA" id="ARBA00022989"/>
    </source>
</evidence>
<dbReference type="PROSITE" id="PS50853">
    <property type="entry name" value="FN3"/>
    <property type="match status" value="1"/>
</dbReference>
<feature type="transmembrane region" description="Helical" evidence="8">
    <location>
        <begin position="307"/>
        <end position="329"/>
    </location>
</feature>
<dbReference type="Gene3D" id="2.60.40.10">
    <property type="entry name" value="Immunoglobulins"/>
    <property type="match status" value="2"/>
</dbReference>
<evidence type="ECO:0000313" key="11">
    <source>
        <dbReference type="Proteomes" id="UP000515150"/>
    </source>
</evidence>
<keyword evidence="3 9" id="KW-0732">Signal</keyword>
<sequence>MSATCGTCLRAALLLGGCLFLSAASRAGKISPPRNLSLTWLSEFEPHLSWAPPEHSMEDCEYRVRFHSREVTVKTNTWTSWVVMDRGFLPLSVTTECNGRPSEPAARDVRNPELVKSWRCYIRSRDRSYCSWEPAADAPHARFYYRLQKQGPDSGAGDSSSLRECGTYRYHDDGTRGCEIEAGDPYRIYIVVNATQNGSSVWNTFQKALFTEVRPAALNWTVHKTQDWFHISWSPPDVFNEEEAFLWTYWINYTECGNTTKLEVHQTQHRLRREPRCPYRIRIKAHSERGESPWSDEERFDADPSPAVYAAVVVPLLFACVAALVCACCRRNKENLFPKIPQPRDLLSDIVDNNNKSPVCNMYVPAVEEESCKITLVIDPQVNKHDR</sequence>
<dbReference type="AlphaFoldDB" id="A0A6P7LTM0"/>
<dbReference type="GO" id="GO:0004896">
    <property type="term" value="F:cytokine receptor activity"/>
    <property type="evidence" value="ECO:0007669"/>
    <property type="project" value="TreeGrafter"/>
</dbReference>
<keyword evidence="11" id="KW-1185">Reference proteome</keyword>
<dbReference type="SMART" id="SM00060">
    <property type="entry name" value="FN3"/>
    <property type="match status" value="2"/>
</dbReference>
<evidence type="ECO:0000256" key="9">
    <source>
        <dbReference type="SAM" id="SignalP"/>
    </source>
</evidence>
<gene>
    <name evidence="12" type="primary">il13ra1</name>
</gene>
<dbReference type="OrthoDB" id="8953415at2759"/>
<name>A0A6P7LTM0_BETSP</name>
<dbReference type="InterPro" id="IPR013783">
    <property type="entry name" value="Ig-like_fold"/>
</dbReference>
<organism evidence="11 12">
    <name type="scientific">Betta splendens</name>
    <name type="common">Siamese fighting fish</name>
    <dbReference type="NCBI Taxonomy" id="158456"/>
    <lineage>
        <taxon>Eukaryota</taxon>
        <taxon>Metazoa</taxon>
        <taxon>Chordata</taxon>
        <taxon>Craniata</taxon>
        <taxon>Vertebrata</taxon>
        <taxon>Euteleostomi</taxon>
        <taxon>Actinopterygii</taxon>
        <taxon>Neopterygii</taxon>
        <taxon>Teleostei</taxon>
        <taxon>Neoteleostei</taxon>
        <taxon>Acanthomorphata</taxon>
        <taxon>Anabantaria</taxon>
        <taxon>Anabantiformes</taxon>
        <taxon>Anabantoidei</taxon>
        <taxon>Osphronemidae</taxon>
        <taxon>Betta</taxon>
    </lineage>
</organism>
<evidence type="ECO:0000256" key="3">
    <source>
        <dbReference type="ARBA" id="ARBA00022729"/>
    </source>
</evidence>
<feature type="chain" id="PRO_5028102118" evidence="9">
    <location>
        <begin position="28"/>
        <end position="387"/>
    </location>
</feature>
<dbReference type="InterPro" id="IPR036116">
    <property type="entry name" value="FN3_sf"/>
</dbReference>
<evidence type="ECO:0000259" key="10">
    <source>
        <dbReference type="PROSITE" id="PS50853"/>
    </source>
</evidence>
<keyword evidence="4 8" id="KW-1133">Transmembrane helix</keyword>
<protein>
    <submittedName>
        <fullName evidence="12">Interleukin-13 receptor subunit alpha-1</fullName>
    </submittedName>
</protein>
<dbReference type="InterPro" id="IPR003961">
    <property type="entry name" value="FN3_dom"/>
</dbReference>
<dbReference type="CDD" id="cd00063">
    <property type="entry name" value="FN3"/>
    <property type="match status" value="1"/>
</dbReference>
<evidence type="ECO:0000256" key="7">
    <source>
        <dbReference type="ARBA" id="ARBA00023180"/>
    </source>
</evidence>
<dbReference type="CTD" id="3597"/>
<evidence type="ECO:0000313" key="12">
    <source>
        <dbReference type="RefSeq" id="XP_028998161.1"/>
    </source>
</evidence>
<keyword evidence="2 8" id="KW-0812">Transmembrane</keyword>
<dbReference type="GeneID" id="114850519"/>
<dbReference type="PANTHER" id="PTHR23037">
    <property type="entry name" value="CYTOKINE RECEPTOR"/>
    <property type="match status" value="1"/>
</dbReference>
<keyword evidence="5 8" id="KW-0472">Membrane</keyword>
<evidence type="ECO:0000256" key="5">
    <source>
        <dbReference type="ARBA" id="ARBA00023136"/>
    </source>
</evidence>
<dbReference type="Proteomes" id="UP000515150">
    <property type="component" value="Chromosome 2"/>
</dbReference>
<keyword evidence="7" id="KW-0325">Glycoprotein</keyword>
<dbReference type="KEGG" id="bspl:114850519"/>
<keyword evidence="6 12" id="KW-0675">Receptor</keyword>
<evidence type="ECO:0000256" key="8">
    <source>
        <dbReference type="SAM" id="Phobius"/>
    </source>
</evidence>
<proteinExistence type="predicted"/>
<dbReference type="RefSeq" id="XP_028998161.1">
    <property type="nucleotide sequence ID" value="XM_029142328.3"/>
</dbReference>
<evidence type="ECO:0000256" key="6">
    <source>
        <dbReference type="ARBA" id="ARBA00023170"/>
    </source>
</evidence>
<feature type="signal peptide" evidence="9">
    <location>
        <begin position="1"/>
        <end position="27"/>
    </location>
</feature>
<evidence type="ECO:0000256" key="2">
    <source>
        <dbReference type="ARBA" id="ARBA00022692"/>
    </source>
</evidence>
<dbReference type="InParanoid" id="A0A6P7LTM0"/>
<comment type="subcellular location">
    <subcellularLocation>
        <location evidence="1">Membrane</location>
        <topology evidence="1">Single-pass type I membrane protein</topology>
    </subcellularLocation>
</comment>
<feature type="domain" description="Fibronectin type-III" evidence="10">
    <location>
        <begin position="214"/>
        <end position="305"/>
    </location>
</feature>
<evidence type="ECO:0000256" key="1">
    <source>
        <dbReference type="ARBA" id="ARBA00004479"/>
    </source>
</evidence>
<dbReference type="SUPFAM" id="SSF49265">
    <property type="entry name" value="Fibronectin type III"/>
    <property type="match status" value="1"/>
</dbReference>
<accession>A0A6P7LTM0</accession>
<dbReference type="FunCoup" id="A0A6P7LTM0">
    <property type="interactions" value="21"/>
</dbReference>
<reference evidence="12" key="1">
    <citation type="submission" date="2025-08" db="UniProtKB">
        <authorList>
            <consortium name="RefSeq"/>
        </authorList>
    </citation>
    <scope>IDENTIFICATION</scope>
</reference>
<dbReference type="PANTHER" id="PTHR23037:SF46">
    <property type="entry name" value="INTERLEUKIN 5 RECEPTOR SUBUNIT ALPHA"/>
    <property type="match status" value="1"/>
</dbReference>